<accession>A0A5S4WFL0</accession>
<comment type="caution">
    <text evidence="1">The sequence shown here is derived from an EMBL/GenBank/DDBJ whole genome shotgun (WGS) entry which is preliminary data.</text>
</comment>
<protein>
    <submittedName>
        <fullName evidence="1">Uncharacterized protein</fullName>
    </submittedName>
</protein>
<dbReference type="AlphaFoldDB" id="A0A5S4WFL0"/>
<evidence type="ECO:0000313" key="2">
    <source>
        <dbReference type="Proteomes" id="UP000324853"/>
    </source>
</evidence>
<dbReference type="EMBL" id="VSSR01000042">
    <property type="protein sequence ID" value="TYL80158.1"/>
    <property type="molecule type" value="Genomic_DNA"/>
</dbReference>
<dbReference type="OrthoDB" id="8237807at2"/>
<reference evidence="1 2" key="1">
    <citation type="submission" date="2019-08" db="EMBL/GenBank/DDBJ databases">
        <title>Bradyrhizobium hipponensis sp. nov., a rhizobium isolated from a Lupinus angustifolius root nodule in Tunisia.</title>
        <authorList>
            <person name="Off K."/>
            <person name="Rejili M."/>
            <person name="Mars M."/>
            <person name="Brachmann A."/>
            <person name="Marin M."/>
        </authorList>
    </citation>
    <scope>NUCLEOTIDE SEQUENCE [LARGE SCALE GENOMIC DNA]</scope>
    <source>
        <strain evidence="1 2">CTAW11</strain>
    </source>
</reference>
<evidence type="ECO:0000313" key="1">
    <source>
        <dbReference type="EMBL" id="TYL80158.1"/>
    </source>
</evidence>
<dbReference type="RefSeq" id="WP_148753541.1">
    <property type="nucleotide sequence ID" value="NZ_VSSR01000042.1"/>
</dbReference>
<dbReference type="Proteomes" id="UP000324853">
    <property type="component" value="Unassembled WGS sequence"/>
</dbReference>
<keyword evidence="2" id="KW-1185">Reference proteome</keyword>
<proteinExistence type="predicted"/>
<sequence length="111" mass="12205">MRPLSQTLTELIGFTEEMLTKPARHHGLAAETRFPLLAQEIRDADKRPSEGIRATSSGIAIVACPEAYFAGEMDPTSRWLAAIGGLLPLLRGEAWQALRNEKEAAGEGYRR</sequence>
<gene>
    <name evidence="1" type="ORF">FXB38_24635</name>
</gene>
<name>A0A5S4WFL0_9BRAD</name>
<organism evidence="1 2">
    <name type="scientific">Bradyrhizobium cytisi</name>
    <dbReference type="NCBI Taxonomy" id="515489"/>
    <lineage>
        <taxon>Bacteria</taxon>
        <taxon>Pseudomonadati</taxon>
        <taxon>Pseudomonadota</taxon>
        <taxon>Alphaproteobacteria</taxon>
        <taxon>Hyphomicrobiales</taxon>
        <taxon>Nitrobacteraceae</taxon>
        <taxon>Bradyrhizobium</taxon>
    </lineage>
</organism>